<evidence type="ECO:0000313" key="2">
    <source>
        <dbReference type="Proteomes" id="UP000294581"/>
    </source>
</evidence>
<proteinExistence type="predicted"/>
<sequence length="66" mass="7593">LNLTFYQRGRRWLIFYTSNVPSLFTQHTGLNFECAVEVQTLSNEVTMQPVNQHILLNGLVHGQITC</sequence>
<organism evidence="1 2">
    <name type="scientific">Alicyclobacillus sacchari</name>
    <dbReference type="NCBI Taxonomy" id="392010"/>
    <lineage>
        <taxon>Bacteria</taxon>
        <taxon>Bacillati</taxon>
        <taxon>Bacillota</taxon>
        <taxon>Bacilli</taxon>
        <taxon>Bacillales</taxon>
        <taxon>Alicyclobacillaceae</taxon>
        <taxon>Alicyclobacillus</taxon>
    </lineage>
</organism>
<dbReference type="AlphaFoldDB" id="A0A4R8LBZ7"/>
<comment type="caution">
    <text evidence="1">The sequence shown here is derived from an EMBL/GenBank/DDBJ whole genome shotgun (WGS) entry which is preliminary data.</text>
</comment>
<gene>
    <name evidence="1" type="ORF">C7445_1211</name>
</gene>
<reference evidence="1 2" key="1">
    <citation type="submission" date="2019-03" db="EMBL/GenBank/DDBJ databases">
        <title>Genomic Encyclopedia of Type Strains, Phase IV (KMG-IV): sequencing the most valuable type-strain genomes for metagenomic binning, comparative biology and taxonomic classification.</title>
        <authorList>
            <person name="Goeker M."/>
        </authorList>
    </citation>
    <scope>NUCLEOTIDE SEQUENCE [LARGE SCALE GENOMIC DNA]</scope>
    <source>
        <strain evidence="1 2">DSM 17974</strain>
    </source>
</reference>
<accession>A0A4R8LBZ7</accession>
<feature type="non-terminal residue" evidence="1">
    <location>
        <position position="1"/>
    </location>
</feature>
<dbReference type="EMBL" id="SORF01000021">
    <property type="protein sequence ID" value="TDY40451.1"/>
    <property type="molecule type" value="Genomic_DNA"/>
</dbReference>
<name>A0A4R8LBZ7_9BACL</name>
<dbReference type="Proteomes" id="UP000294581">
    <property type="component" value="Unassembled WGS sequence"/>
</dbReference>
<protein>
    <submittedName>
        <fullName evidence="1">Uncharacterized protein</fullName>
    </submittedName>
</protein>
<keyword evidence="2" id="KW-1185">Reference proteome</keyword>
<evidence type="ECO:0000313" key="1">
    <source>
        <dbReference type="EMBL" id="TDY40451.1"/>
    </source>
</evidence>